<protein>
    <submittedName>
        <fullName evidence="1">Uncharacterized protein</fullName>
    </submittedName>
</protein>
<gene>
    <name evidence="1" type="ORF">LCGC14_0781520</name>
</gene>
<reference evidence="1" key="1">
    <citation type="journal article" date="2015" name="Nature">
        <title>Complex archaea that bridge the gap between prokaryotes and eukaryotes.</title>
        <authorList>
            <person name="Spang A."/>
            <person name="Saw J.H."/>
            <person name="Jorgensen S.L."/>
            <person name="Zaremba-Niedzwiedzka K."/>
            <person name="Martijn J."/>
            <person name="Lind A.E."/>
            <person name="van Eijk R."/>
            <person name="Schleper C."/>
            <person name="Guy L."/>
            <person name="Ettema T.J."/>
        </authorList>
    </citation>
    <scope>NUCLEOTIDE SEQUENCE</scope>
</reference>
<name>A0A0F9PVJ3_9ZZZZ</name>
<comment type="caution">
    <text evidence="1">The sequence shown here is derived from an EMBL/GenBank/DDBJ whole genome shotgun (WGS) entry which is preliminary data.</text>
</comment>
<evidence type="ECO:0000313" key="1">
    <source>
        <dbReference type="EMBL" id="KKN35655.1"/>
    </source>
</evidence>
<sequence length="89" mass="10287">MEKRRILKADIDAEALSLSKESISQKYGQLWDTRELQEDYTVEGFLAPFVSVVRKSDSVKGLLMFSHHPRYYHSFKPVDNLPDTSIRIG</sequence>
<accession>A0A0F9PVJ3</accession>
<dbReference type="AlphaFoldDB" id="A0A0F9PVJ3"/>
<proteinExistence type="predicted"/>
<dbReference type="EMBL" id="LAZR01002023">
    <property type="protein sequence ID" value="KKN35655.1"/>
    <property type="molecule type" value="Genomic_DNA"/>
</dbReference>
<organism evidence="1">
    <name type="scientific">marine sediment metagenome</name>
    <dbReference type="NCBI Taxonomy" id="412755"/>
    <lineage>
        <taxon>unclassified sequences</taxon>
        <taxon>metagenomes</taxon>
        <taxon>ecological metagenomes</taxon>
    </lineage>
</organism>